<proteinExistence type="predicted"/>
<dbReference type="AlphaFoldDB" id="A0A2J6QB90"/>
<reference evidence="2 3" key="1">
    <citation type="submission" date="2016-05" db="EMBL/GenBank/DDBJ databases">
        <title>A degradative enzymes factory behind the ericoid mycorrhizal symbiosis.</title>
        <authorList>
            <consortium name="DOE Joint Genome Institute"/>
            <person name="Martino E."/>
            <person name="Morin E."/>
            <person name="Grelet G."/>
            <person name="Kuo A."/>
            <person name="Kohler A."/>
            <person name="Daghino S."/>
            <person name="Barry K."/>
            <person name="Choi C."/>
            <person name="Cichocki N."/>
            <person name="Clum A."/>
            <person name="Copeland A."/>
            <person name="Hainaut M."/>
            <person name="Haridas S."/>
            <person name="Labutti K."/>
            <person name="Lindquist E."/>
            <person name="Lipzen A."/>
            <person name="Khouja H.-R."/>
            <person name="Murat C."/>
            <person name="Ohm R."/>
            <person name="Olson A."/>
            <person name="Spatafora J."/>
            <person name="Veneault-Fourrey C."/>
            <person name="Henrissat B."/>
            <person name="Grigoriev I."/>
            <person name="Martin F."/>
            <person name="Perotto S."/>
        </authorList>
    </citation>
    <scope>NUCLEOTIDE SEQUENCE [LARGE SCALE GENOMIC DNA]</scope>
    <source>
        <strain evidence="2 3">UAMH 7357</strain>
    </source>
</reference>
<dbReference type="EMBL" id="KZ613474">
    <property type="protein sequence ID" value="PMD23530.1"/>
    <property type="molecule type" value="Genomic_DNA"/>
</dbReference>
<dbReference type="Proteomes" id="UP000235672">
    <property type="component" value="Unassembled WGS sequence"/>
</dbReference>
<evidence type="ECO:0000313" key="2">
    <source>
        <dbReference type="EMBL" id="PMD23530.1"/>
    </source>
</evidence>
<keyword evidence="3" id="KW-1185">Reference proteome</keyword>
<evidence type="ECO:0000313" key="3">
    <source>
        <dbReference type="Proteomes" id="UP000235672"/>
    </source>
</evidence>
<evidence type="ECO:0000256" key="1">
    <source>
        <dbReference type="SAM" id="MobiDB-lite"/>
    </source>
</evidence>
<feature type="region of interest" description="Disordered" evidence="1">
    <location>
        <begin position="180"/>
        <end position="202"/>
    </location>
</feature>
<organism evidence="2 3">
    <name type="scientific">Hyaloscypha hepaticicola</name>
    <dbReference type="NCBI Taxonomy" id="2082293"/>
    <lineage>
        <taxon>Eukaryota</taxon>
        <taxon>Fungi</taxon>
        <taxon>Dikarya</taxon>
        <taxon>Ascomycota</taxon>
        <taxon>Pezizomycotina</taxon>
        <taxon>Leotiomycetes</taxon>
        <taxon>Helotiales</taxon>
        <taxon>Hyaloscyphaceae</taxon>
        <taxon>Hyaloscypha</taxon>
    </lineage>
</organism>
<feature type="region of interest" description="Disordered" evidence="1">
    <location>
        <begin position="100"/>
        <end position="129"/>
    </location>
</feature>
<accession>A0A2J6QB90</accession>
<name>A0A2J6QB90_9HELO</name>
<feature type="compositionally biased region" description="Polar residues" evidence="1">
    <location>
        <begin position="180"/>
        <end position="201"/>
    </location>
</feature>
<protein>
    <submittedName>
        <fullName evidence="2">Uncharacterized protein</fullName>
    </submittedName>
</protein>
<gene>
    <name evidence="2" type="ORF">NA56DRAFT_700921</name>
</gene>
<sequence length="291" mass="30790">MTGCKWSFSLVRYLGETACSLWPATYHTPCFKLPNFQASILLPPSVVVSPLPIAGAGGSQKARPCLIDLVGCFGARPRLWPGGCSLLLFHSFFPLSQGSLPRTTTSPRPKYPKHPGPGPGPGPGHLSATVHSQRHGVVDPTHPPVHRRCPAGVRSGQPLSPARALIRSPTTPVLAHLISSPSTVNHQPSTINASRTQTNRSGHVAAYTPARTSRLGPGASDQPPLLAGPFGRALPSFLCLRSKKTPPSTHLSVFPPPWYIFLHVDLHMASALNPPSPPVTVALCSSGKSST</sequence>